<dbReference type="CDD" id="cd18585">
    <property type="entry name" value="ABC_6TM_CydC"/>
    <property type="match status" value="1"/>
</dbReference>
<comment type="subcellular location">
    <subcellularLocation>
        <location evidence="1">Cell membrane</location>
        <topology evidence="1">Multi-pass membrane protein</topology>
    </subcellularLocation>
</comment>
<dbReference type="RefSeq" id="WP_008870908.1">
    <property type="nucleotide sequence ID" value="NZ_ACJN02000003.1"/>
</dbReference>
<dbReference type="GO" id="GO:0015421">
    <property type="term" value="F:ABC-type oligopeptide transporter activity"/>
    <property type="evidence" value="ECO:0007669"/>
    <property type="project" value="TreeGrafter"/>
</dbReference>
<dbReference type="GO" id="GO:0016887">
    <property type="term" value="F:ATP hydrolysis activity"/>
    <property type="evidence" value="ECO:0007669"/>
    <property type="project" value="InterPro"/>
</dbReference>
<dbReference type="eggNOG" id="COG4987">
    <property type="taxonomic scope" value="Bacteria"/>
</dbReference>
<evidence type="ECO:0000256" key="1">
    <source>
        <dbReference type="ARBA" id="ARBA00004651"/>
    </source>
</evidence>
<dbReference type="PROSITE" id="PS50929">
    <property type="entry name" value="ABC_TM1F"/>
    <property type="match status" value="1"/>
</dbReference>
<dbReference type="PROSITE" id="PS50893">
    <property type="entry name" value="ABC_TRANSPORTER_2"/>
    <property type="match status" value="1"/>
</dbReference>
<dbReference type="InterPro" id="IPR039421">
    <property type="entry name" value="Type_1_exporter"/>
</dbReference>
<dbReference type="InterPro" id="IPR011527">
    <property type="entry name" value="ABC1_TM_dom"/>
</dbReference>
<feature type="transmembrane region" description="Helical" evidence="7">
    <location>
        <begin position="41"/>
        <end position="60"/>
    </location>
</feature>
<evidence type="ECO:0000256" key="4">
    <source>
        <dbReference type="ARBA" id="ARBA00022840"/>
    </source>
</evidence>
<dbReference type="InterPro" id="IPR003593">
    <property type="entry name" value="AAA+_ATPase"/>
</dbReference>
<dbReference type="GO" id="GO:0034775">
    <property type="term" value="P:glutathione transmembrane transport"/>
    <property type="evidence" value="ECO:0007669"/>
    <property type="project" value="InterPro"/>
</dbReference>
<dbReference type="SUPFAM" id="SSF90123">
    <property type="entry name" value="ABC transporter transmembrane region"/>
    <property type="match status" value="1"/>
</dbReference>
<evidence type="ECO:0000256" key="6">
    <source>
        <dbReference type="ARBA" id="ARBA00023136"/>
    </source>
</evidence>
<feature type="transmembrane region" description="Helical" evidence="7">
    <location>
        <begin position="132"/>
        <end position="155"/>
    </location>
</feature>
<evidence type="ECO:0000313" key="11">
    <source>
        <dbReference type="Proteomes" id="UP000005496"/>
    </source>
</evidence>
<dbReference type="Proteomes" id="UP000005496">
    <property type="component" value="Unassembled WGS sequence"/>
</dbReference>
<evidence type="ECO:0000313" key="10">
    <source>
        <dbReference type="EMBL" id="EFI33558.1"/>
    </source>
</evidence>
<keyword evidence="5 7" id="KW-1133">Transmembrane helix</keyword>
<evidence type="ECO:0000259" key="8">
    <source>
        <dbReference type="PROSITE" id="PS50893"/>
    </source>
</evidence>
<name>D6SS92_9BACT</name>
<dbReference type="AlphaFoldDB" id="D6SS92"/>
<dbReference type="GO" id="GO:0045454">
    <property type="term" value="P:cell redox homeostasis"/>
    <property type="evidence" value="ECO:0007669"/>
    <property type="project" value="InterPro"/>
</dbReference>
<dbReference type="PANTHER" id="PTHR43394:SF1">
    <property type="entry name" value="ATP-BINDING CASSETTE SUB-FAMILY B MEMBER 10, MITOCHONDRIAL"/>
    <property type="match status" value="1"/>
</dbReference>
<keyword evidence="2 7" id="KW-0812">Transmembrane</keyword>
<dbReference type="PANTHER" id="PTHR43394">
    <property type="entry name" value="ATP-DEPENDENT PERMEASE MDL1, MITOCHONDRIAL"/>
    <property type="match status" value="1"/>
</dbReference>
<evidence type="ECO:0000259" key="9">
    <source>
        <dbReference type="PROSITE" id="PS50929"/>
    </source>
</evidence>
<feature type="transmembrane region" description="Helical" evidence="7">
    <location>
        <begin position="15"/>
        <end position="35"/>
    </location>
</feature>
<dbReference type="OrthoDB" id="9760168at2"/>
<dbReference type="EMBL" id="ACJN02000003">
    <property type="protein sequence ID" value="EFI33558.1"/>
    <property type="molecule type" value="Genomic_DNA"/>
</dbReference>
<dbReference type="Gene3D" id="1.20.1560.10">
    <property type="entry name" value="ABC transporter type 1, transmembrane domain"/>
    <property type="match status" value="1"/>
</dbReference>
<organism evidence="10 11">
    <name type="scientific">Desulfonatronospira thiodismutans ASO3-1</name>
    <dbReference type="NCBI Taxonomy" id="555779"/>
    <lineage>
        <taxon>Bacteria</taxon>
        <taxon>Pseudomonadati</taxon>
        <taxon>Thermodesulfobacteriota</taxon>
        <taxon>Desulfovibrionia</taxon>
        <taxon>Desulfovibrionales</taxon>
        <taxon>Desulfonatronovibrionaceae</taxon>
        <taxon>Desulfonatronospira</taxon>
    </lineage>
</organism>
<dbReference type="InterPro" id="IPR036640">
    <property type="entry name" value="ABC1_TM_sf"/>
</dbReference>
<evidence type="ECO:0000256" key="2">
    <source>
        <dbReference type="ARBA" id="ARBA00022692"/>
    </source>
</evidence>
<feature type="transmembrane region" description="Helical" evidence="7">
    <location>
        <begin position="161"/>
        <end position="181"/>
    </location>
</feature>
<dbReference type="GO" id="GO:0005886">
    <property type="term" value="C:plasma membrane"/>
    <property type="evidence" value="ECO:0007669"/>
    <property type="project" value="UniProtKB-SubCell"/>
</dbReference>
<dbReference type="SUPFAM" id="SSF52540">
    <property type="entry name" value="P-loop containing nucleoside triphosphate hydrolases"/>
    <property type="match status" value="1"/>
</dbReference>
<dbReference type="GO" id="GO:0005524">
    <property type="term" value="F:ATP binding"/>
    <property type="evidence" value="ECO:0007669"/>
    <property type="project" value="UniProtKB-KW"/>
</dbReference>
<dbReference type="PROSITE" id="PS00211">
    <property type="entry name" value="ABC_TRANSPORTER_1"/>
    <property type="match status" value="1"/>
</dbReference>
<dbReference type="InterPro" id="IPR027417">
    <property type="entry name" value="P-loop_NTPase"/>
</dbReference>
<dbReference type="SMART" id="SM00382">
    <property type="entry name" value="AAA"/>
    <property type="match status" value="1"/>
</dbReference>
<sequence length="547" mass="60514">MKELGRLLSIMLPQWKWLLLGMLCSLVTLLANAALLSLAAWFLACMALAGITGVPFNYHLPAGGIRTLAIVRTAGRYAERLFSHEATFRLLAHMRVWFFSRLEPLAPAGLASIHSGDVFSRIKADIDHLDQFYLRFVLPLCTAAAALLAVFLFAGWFSPALALYLCCLWILAGGVLPLVLLRQGMSIGQGQVQSLSRMRTLGVDLIRGLEELVVLGQTKSILDELDKENKIQTSIQARYSKLEAWAEGGMTLFVGLSVWGTLIIVIPLVQSGKISGENLPMLAVLALLSFEGVQQLPSAFKAWGRIRASARRLFSIIDQNPLVQDPPEALPAPEQFSIEFREVSFSYPGRSKQVLKSMSFQVRFGEKAGITGPSGAGKTSIFNLLLRFYPLQQGQILLGGRNIQDYRAEDVRSWTGVVSQDCFLFNSSIRENLLLASPHARDKDLWQALARARLEDFVTSLPDSLDTRVGQAGLRLSGGQARRLCIARTLLKDTPILLLDEPTEGLDKDTEAALWDTLQEVMAQKTVILITHRSMGLEYMDRVISMD</sequence>
<accession>D6SS92</accession>
<reference evidence="10" key="1">
    <citation type="submission" date="2010-05" db="EMBL/GenBank/DDBJ databases">
        <title>The draft genome of Desulfonatronospira thiodismutans ASO3-1.</title>
        <authorList>
            <consortium name="US DOE Joint Genome Institute (JGI-PGF)"/>
            <person name="Lucas S."/>
            <person name="Copeland A."/>
            <person name="Lapidus A."/>
            <person name="Cheng J.-F."/>
            <person name="Bruce D."/>
            <person name="Goodwin L."/>
            <person name="Pitluck S."/>
            <person name="Chertkov O."/>
            <person name="Brettin T."/>
            <person name="Detter J.C."/>
            <person name="Han C."/>
            <person name="Land M.L."/>
            <person name="Hauser L."/>
            <person name="Kyrpides N."/>
            <person name="Mikhailova N."/>
            <person name="Muyzer G."/>
            <person name="Woyke T."/>
        </authorList>
    </citation>
    <scope>NUCLEOTIDE SEQUENCE [LARGE SCALE GENOMIC DNA]</scope>
    <source>
        <strain evidence="10">ASO3-1</strain>
    </source>
</reference>
<gene>
    <name evidence="10" type="ORF">Dthio_PD0892</name>
</gene>
<feature type="transmembrane region" description="Helical" evidence="7">
    <location>
        <begin position="248"/>
        <end position="269"/>
    </location>
</feature>
<dbReference type="CDD" id="cd03228">
    <property type="entry name" value="ABCC_MRP_Like"/>
    <property type="match status" value="1"/>
</dbReference>
<dbReference type="Pfam" id="PF00664">
    <property type="entry name" value="ABC_membrane"/>
    <property type="match status" value="1"/>
</dbReference>
<dbReference type="NCBIfam" id="TIGR02868">
    <property type="entry name" value="CydC"/>
    <property type="match status" value="1"/>
</dbReference>
<keyword evidence="3" id="KW-0547">Nucleotide-binding</keyword>
<evidence type="ECO:0000256" key="7">
    <source>
        <dbReference type="SAM" id="Phobius"/>
    </source>
</evidence>
<evidence type="ECO:0000256" key="5">
    <source>
        <dbReference type="ARBA" id="ARBA00022989"/>
    </source>
</evidence>
<protein>
    <submittedName>
        <fullName evidence="10">ABC transporter, CydDC cysteine exporter (CydDC-E) family, permease/ATP-binding protein CydC</fullName>
    </submittedName>
</protein>
<dbReference type="Gene3D" id="3.40.50.300">
    <property type="entry name" value="P-loop containing nucleotide triphosphate hydrolases"/>
    <property type="match status" value="1"/>
</dbReference>
<comment type="caution">
    <text evidence="10">The sequence shown here is derived from an EMBL/GenBank/DDBJ whole genome shotgun (WGS) entry which is preliminary data.</text>
</comment>
<keyword evidence="6 7" id="KW-0472">Membrane</keyword>
<dbReference type="InterPro" id="IPR003439">
    <property type="entry name" value="ABC_transporter-like_ATP-bd"/>
</dbReference>
<dbReference type="Pfam" id="PF00005">
    <property type="entry name" value="ABC_tran"/>
    <property type="match status" value="1"/>
</dbReference>
<feature type="domain" description="ABC transmembrane type-1" evidence="9">
    <location>
        <begin position="19"/>
        <end position="305"/>
    </location>
</feature>
<feature type="domain" description="ABC transporter" evidence="8">
    <location>
        <begin position="338"/>
        <end position="547"/>
    </location>
</feature>
<proteinExistence type="predicted"/>
<dbReference type="InterPro" id="IPR014223">
    <property type="entry name" value="ABC_CydC/D"/>
</dbReference>
<dbReference type="InterPro" id="IPR017871">
    <property type="entry name" value="ABC_transporter-like_CS"/>
</dbReference>
<keyword evidence="11" id="KW-1185">Reference proteome</keyword>
<keyword evidence="4" id="KW-0067">ATP-binding</keyword>
<evidence type="ECO:0000256" key="3">
    <source>
        <dbReference type="ARBA" id="ARBA00022741"/>
    </source>
</evidence>